<keyword evidence="1" id="KW-1133">Transmembrane helix</keyword>
<evidence type="ECO:0000313" key="2">
    <source>
        <dbReference type="EMBL" id="BAT31242.1"/>
    </source>
</evidence>
<feature type="transmembrane region" description="Helical" evidence="1">
    <location>
        <begin position="20"/>
        <end position="38"/>
    </location>
</feature>
<protein>
    <submittedName>
        <fullName evidence="2">Uncharacterized protein</fullName>
    </submittedName>
</protein>
<proteinExistence type="predicted"/>
<accession>A0A0P0ZA61</accession>
<evidence type="ECO:0000256" key="1">
    <source>
        <dbReference type="SAM" id="Phobius"/>
    </source>
</evidence>
<keyword evidence="1" id="KW-0812">Transmembrane</keyword>
<organism evidence="2">
    <name type="scientific">Fulvimarina pelagi</name>
    <dbReference type="NCBI Taxonomy" id="217511"/>
    <lineage>
        <taxon>Bacteria</taxon>
        <taxon>Pseudomonadati</taxon>
        <taxon>Pseudomonadota</taxon>
        <taxon>Alphaproteobacteria</taxon>
        <taxon>Hyphomicrobiales</taxon>
        <taxon>Aurantimonadaceae</taxon>
        <taxon>Fulvimarina</taxon>
    </lineage>
</organism>
<sequence length="181" mass="20109">MDLLMQTLTFQARKLGLRHIAIGLAGFILLLLAIGFATRTPPSQTPYLTIAGAGFMFNYRIGEVSYGFAAVVNKPVRKYSRIIATFEDPMGGPPLEIIEKLTPRSTRYSVRSPPVRGVEKGVPYRVSVRLIQNLDDAVLFEESFTVTSQMSDAVVPPAPLTIGPGYMRNPHLSDDWKRRDI</sequence>
<dbReference type="AlphaFoldDB" id="A0A0P0ZA61"/>
<dbReference type="EMBL" id="LC066397">
    <property type="protein sequence ID" value="BAT31242.1"/>
    <property type="molecule type" value="Genomic_DNA"/>
</dbReference>
<reference evidence="2" key="1">
    <citation type="journal article" date="2015" name="Proc. Natl. Acad. Sci. U.S.A.">
        <title>Bacterial clade with the ribosomal RNA operon on a small plasmid rather than the chromosome.</title>
        <authorList>
            <person name="Anda M."/>
            <person name="Ohtsubo Y."/>
            <person name="Okubo T."/>
            <person name="Sugawara M."/>
            <person name="Nagata Y."/>
            <person name="Tsuda M."/>
            <person name="Minamisawa K."/>
            <person name="Mitsui H."/>
        </authorList>
    </citation>
    <scope>NUCLEOTIDE SEQUENCE</scope>
    <source>
        <strain evidence="2">DSM 15513</strain>
    </source>
</reference>
<name>A0A0P0ZA61_9HYPH</name>
<keyword evidence="1" id="KW-0472">Membrane</keyword>